<dbReference type="PANTHER" id="PTHR16134:SF148">
    <property type="entry name" value="S-PHASE KINASE-ASSOCIATED PROTEIN 2, ISOFORM A"/>
    <property type="match status" value="1"/>
</dbReference>
<gene>
    <name evidence="2" type="ORF">EMPS_00232</name>
</gene>
<reference evidence="2" key="1">
    <citation type="submission" date="2021-11" db="EMBL/GenBank/DDBJ databases">
        <authorList>
            <person name="Herlambang A."/>
            <person name="Guo Y."/>
            <person name="Takashima Y."/>
            <person name="Nishizawa T."/>
        </authorList>
    </citation>
    <scope>NUCLEOTIDE SEQUENCE</scope>
    <source>
        <strain evidence="2">E1425</strain>
    </source>
</reference>
<dbReference type="Gene3D" id="3.80.10.10">
    <property type="entry name" value="Ribonuclease Inhibitor"/>
    <property type="match status" value="1"/>
</dbReference>
<dbReference type="SUPFAM" id="SSF52047">
    <property type="entry name" value="RNI-like"/>
    <property type="match status" value="1"/>
</dbReference>
<dbReference type="GO" id="GO:0019005">
    <property type="term" value="C:SCF ubiquitin ligase complex"/>
    <property type="evidence" value="ECO:0007669"/>
    <property type="project" value="TreeGrafter"/>
</dbReference>
<dbReference type="PANTHER" id="PTHR16134">
    <property type="entry name" value="F-BOX/TPR REPEAT PROTEIN POF3"/>
    <property type="match status" value="1"/>
</dbReference>
<comment type="caution">
    <text evidence="2">The sequence shown here is derived from an EMBL/GenBank/DDBJ whole genome shotgun (WGS) entry which is preliminary data.</text>
</comment>
<sequence length="544" mass="61813">MITPLDLPELHHYIAAWILRQDTPRQDLVSCVLVCRRWHHSYLPFLWQTIHLYPGWQDSPSSPDGPLLAKYCHFIRSLQVKTTDGLHEYLGACTNLKTLMIYGDQPDKDRLWADLTCLIRRNPSIEWIILGLGLNTAPSPEFLRALPSACPNLKRYESSRGRYDQPAQLEALLEVFSRIKTASSRNEYFTPFLTSGITEDPSPPSHSPSPELSVIKGRTFPNIWELTLKNASGLDISSQLDLVCQCPSLQSLKWTVRPEDALPAQEICKRIPSACPKLTQLQMDGCGLPYPDDIGQIVGSFPILDRLILCGIDITHNAFTAMKKHFSTLHTLDLIDCLHVESWMIQEILERCSTMISIMAPSILMKDIAAGQGWAALGLTHLQVTLVASHPSDIKEQRAVWSEIAKLTRLSNLFIGGHRRRTRQGLEVLLDAGMDRIHCLTKLKKLSIGAACQRMTMEEAEWMLLHLENMKCLEGYFPPTWWSTEVAQHLIKSGIVVKMEDVPWVEPSAQSDDEEDDYEYDDYDYDYEEEENDYMETSEEVDAS</sequence>
<evidence type="ECO:0000313" key="2">
    <source>
        <dbReference type="EMBL" id="GJJ67886.1"/>
    </source>
</evidence>
<dbReference type="OrthoDB" id="2383667at2759"/>
<name>A0A9P3LR26_9FUNG</name>
<organism evidence="2 3">
    <name type="scientific">Entomortierella parvispora</name>
    <dbReference type="NCBI Taxonomy" id="205924"/>
    <lineage>
        <taxon>Eukaryota</taxon>
        <taxon>Fungi</taxon>
        <taxon>Fungi incertae sedis</taxon>
        <taxon>Mucoromycota</taxon>
        <taxon>Mortierellomycotina</taxon>
        <taxon>Mortierellomycetes</taxon>
        <taxon>Mortierellales</taxon>
        <taxon>Mortierellaceae</taxon>
        <taxon>Entomortierella</taxon>
    </lineage>
</organism>
<dbReference type="Proteomes" id="UP000827284">
    <property type="component" value="Unassembled WGS sequence"/>
</dbReference>
<keyword evidence="3" id="KW-1185">Reference proteome</keyword>
<dbReference type="AlphaFoldDB" id="A0A9P3LR26"/>
<proteinExistence type="predicted"/>
<feature type="region of interest" description="Disordered" evidence="1">
    <location>
        <begin position="506"/>
        <end position="544"/>
    </location>
</feature>
<reference evidence="2" key="2">
    <citation type="journal article" date="2022" name="Microbiol. Resour. Announc.">
        <title>Whole-Genome Sequence of Entomortierella parvispora E1425, a Mucoromycotan Fungus Associated with Burkholderiaceae-Related Endosymbiotic Bacteria.</title>
        <authorList>
            <person name="Herlambang A."/>
            <person name="Guo Y."/>
            <person name="Takashima Y."/>
            <person name="Narisawa K."/>
            <person name="Ohta H."/>
            <person name="Nishizawa T."/>
        </authorList>
    </citation>
    <scope>NUCLEOTIDE SEQUENCE</scope>
    <source>
        <strain evidence="2">E1425</strain>
    </source>
</reference>
<dbReference type="GO" id="GO:0031146">
    <property type="term" value="P:SCF-dependent proteasomal ubiquitin-dependent protein catabolic process"/>
    <property type="evidence" value="ECO:0007669"/>
    <property type="project" value="TreeGrafter"/>
</dbReference>
<protein>
    <recommendedName>
        <fullName evidence="4">F-box domain-containing protein</fullName>
    </recommendedName>
</protein>
<accession>A0A9P3LR26</accession>
<dbReference type="EMBL" id="BQFW01000001">
    <property type="protein sequence ID" value="GJJ67886.1"/>
    <property type="molecule type" value="Genomic_DNA"/>
</dbReference>
<dbReference type="InterPro" id="IPR032675">
    <property type="entry name" value="LRR_dom_sf"/>
</dbReference>
<feature type="compositionally biased region" description="Acidic residues" evidence="1">
    <location>
        <begin position="511"/>
        <end position="544"/>
    </location>
</feature>
<evidence type="ECO:0000256" key="1">
    <source>
        <dbReference type="SAM" id="MobiDB-lite"/>
    </source>
</evidence>
<evidence type="ECO:0000313" key="3">
    <source>
        <dbReference type="Proteomes" id="UP000827284"/>
    </source>
</evidence>
<evidence type="ECO:0008006" key="4">
    <source>
        <dbReference type="Google" id="ProtNLM"/>
    </source>
</evidence>